<name>A0A4Y2P8H9_ARAVE</name>
<reference evidence="2 3" key="1">
    <citation type="journal article" date="2019" name="Sci. Rep.">
        <title>Orb-weaving spider Araneus ventricosus genome elucidates the spidroin gene catalogue.</title>
        <authorList>
            <person name="Kono N."/>
            <person name="Nakamura H."/>
            <person name="Ohtoshi R."/>
            <person name="Moran D.A.P."/>
            <person name="Shinohara A."/>
            <person name="Yoshida Y."/>
            <person name="Fujiwara M."/>
            <person name="Mori M."/>
            <person name="Tomita M."/>
            <person name="Arakawa K."/>
        </authorList>
    </citation>
    <scope>NUCLEOTIDE SEQUENCE [LARGE SCALE GENOMIC DNA]</scope>
</reference>
<dbReference type="Proteomes" id="UP000499080">
    <property type="component" value="Unassembled WGS sequence"/>
</dbReference>
<proteinExistence type="predicted"/>
<sequence>MNSTLECMAALNVAAHLYNDPEVKEHLLDFEGSSKEWEKFISEKTMKLLLTVVCQKKVADIASSVGLKIRAKKIKFDRIHSYCSAEILRSDIAWTPEELFVGKKAVEILALDRSIDIAFLFTLACDLCLEDKIISLWQQMPMAMKNRFLRDSLPDKATFWAYVLTITDDATYHGYYDDLLSSLRYALLQADFHCGGTLPLTFLRLISNPLLFPKFHLKRKQFQDTESIERKPWQGHPRATTATEDRYFSIIARRNRGATASQLSRDLYAATGIRVSRVTVSKRLHETGLFARRPAVCVPFTSTNRTGESV</sequence>
<feature type="domain" description="Transposase Tc1-like" evidence="1">
    <location>
        <begin position="245"/>
        <end position="305"/>
    </location>
</feature>
<keyword evidence="3" id="KW-1185">Reference proteome</keyword>
<evidence type="ECO:0000259" key="1">
    <source>
        <dbReference type="Pfam" id="PF01498"/>
    </source>
</evidence>
<dbReference type="GO" id="GO:0003677">
    <property type="term" value="F:DNA binding"/>
    <property type="evidence" value="ECO:0007669"/>
    <property type="project" value="InterPro"/>
</dbReference>
<organism evidence="2 3">
    <name type="scientific">Araneus ventricosus</name>
    <name type="common">Orbweaver spider</name>
    <name type="synonym">Epeira ventricosa</name>
    <dbReference type="NCBI Taxonomy" id="182803"/>
    <lineage>
        <taxon>Eukaryota</taxon>
        <taxon>Metazoa</taxon>
        <taxon>Ecdysozoa</taxon>
        <taxon>Arthropoda</taxon>
        <taxon>Chelicerata</taxon>
        <taxon>Arachnida</taxon>
        <taxon>Araneae</taxon>
        <taxon>Araneomorphae</taxon>
        <taxon>Entelegynae</taxon>
        <taxon>Araneoidea</taxon>
        <taxon>Araneidae</taxon>
        <taxon>Araneus</taxon>
    </lineage>
</organism>
<protein>
    <recommendedName>
        <fullName evidence="1">Transposase Tc1-like domain-containing protein</fullName>
    </recommendedName>
</protein>
<gene>
    <name evidence="2" type="ORF">AVEN_262270_2</name>
</gene>
<evidence type="ECO:0000313" key="2">
    <source>
        <dbReference type="EMBL" id="GBN46316.1"/>
    </source>
</evidence>
<dbReference type="GO" id="GO:0015074">
    <property type="term" value="P:DNA integration"/>
    <property type="evidence" value="ECO:0007669"/>
    <property type="project" value="InterPro"/>
</dbReference>
<dbReference type="Pfam" id="PF01498">
    <property type="entry name" value="HTH_Tnp_Tc3_2"/>
    <property type="match status" value="1"/>
</dbReference>
<dbReference type="OrthoDB" id="8002986at2759"/>
<dbReference type="EMBL" id="BGPR01010467">
    <property type="protein sequence ID" value="GBN46316.1"/>
    <property type="molecule type" value="Genomic_DNA"/>
</dbReference>
<comment type="caution">
    <text evidence="2">The sequence shown here is derived from an EMBL/GenBank/DDBJ whole genome shotgun (WGS) entry which is preliminary data.</text>
</comment>
<dbReference type="InterPro" id="IPR002492">
    <property type="entry name" value="Transposase_Tc1-like"/>
</dbReference>
<accession>A0A4Y2P8H9</accession>
<evidence type="ECO:0000313" key="3">
    <source>
        <dbReference type="Proteomes" id="UP000499080"/>
    </source>
</evidence>
<dbReference type="AlphaFoldDB" id="A0A4Y2P8H9"/>
<dbReference type="GO" id="GO:0006313">
    <property type="term" value="P:DNA transposition"/>
    <property type="evidence" value="ECO:0007669"/>
    <property type="project" value="InterPro"/>
</dbReference>